<evidence type="ECO:0000313" key="1">
    <source>
        <dbReference type="EMBL" id="GII30276.1"/>
    </source>
</evidence>
<comment type="caution">
    <text evidence="1">The sequence shown here is derived from an EMBL/GenBank/DDBJ whole genome shotgun (WGS) entry which is preliminary data.</text>
</comment>
<dbReference type="Proteomes" id="UP000650628">
    <property type="component" value="Unassembled WGS sequence"/>
</dbReference>
<name>A0A8J3X7G1_9ACTN</name>
<dbReference type="EMBL" id="BOOO01000019">
    <property type="protein sequence ID" value="GII30276.1"/>
    <property type="molecule type" value="Genomic_DNA"/>
</dbReference>
<accession>A0A8J3X7G1</accession>
<evidence type="ECO:0000313" key="2">
    <source>
        <dbReference type="Proteomes" id="UP000650628"/>
    </source>
</evidence>
<dbReference type="AlphaFoldDB" id="A0A8J3X7G1"/>
<proteinExistence type="predicted"/>
<reference evidence="1 2" key="1">
    <citation type="submission" date="2021-01" db="EMBL/GenBank/DDBJ databases">
        <title>Whole genome shotgun sequence of Planotetraspora mira NBRC 15435.</title>
        <authorList>
            <person name="Komaki H."/>
            <person name="Tamura T."/>
        </authorList>
    </citation>
    <scope>NUCLEOTIDE SEQUENCE [LARGE SCALE GENOMIC DNA]</scope>
    <source>
        <strain evidence="1 2">NBRC 15435</strain>
    </source>
</reference>
<organism evidence="1 2">
    <name type="scientific">Planotetraspora mira</name>
    <dbReference type="NCBI Taxonomy" id="58121"/>
    <lineage>
        <taxon>Bacteria</taxon>
        <taxon>Bacillati</taxon>
        <taxon>Actinomycetota</taxon>
        <taxon>Actinomycetes</taxon>
        <taxon>Streptosporangiales</taxon>
        <taxon>Streptosporangiaceae</taxon>
        <taxon>Planotetraspora</taxon>
    </lineage>
</organism>
<keyword evidence="2" id="KW-1185">Reference proteome</keyword>
<sequence>MLEGQVNDAVRCGGAATEAVEVVEGASVHPGAGGRQRGGGLVRAGQADDLVPGSEEFEDDCGPDVSGRTGDKYAHVAILLGN</sequence>
<gene>
    <name evidence="1" type="ORF">Pmi06nite_37180</name>
</gene>
<protein>
    <submittedName>
        <fullName evidence="1">Uncharacterized protein</fullName>
    </submittedName>
</protein>